<keyword evidence="4" id="KW-1185">Reference proteome</keyword>
<proteinExistence type="predicted"/>
<feature type="region of interest" description="Disordered" evidence="1">
    <location>
        <begin position="1226"/>
        <end position="1249"/>
    </location>
</feature>
<dbReference type="Proteomes" id="UP000501690">
    <property type="component" value="Linkage Group LG5"/>
</dbReference>
<feature type="region of interest" description="Disordered" evidence="1">
    <location>
        <begin position="259"/>
        <end position="286"/>
    </location>
</feature>
<dbReference type="PANTHER" id="PTHR47340">
    <property type="entry name" value="DUPLICATED HOMEODOMAIN-LIKE SUPERFAMILY PROTEIN"/>
    <property type="match status" value="1"/>
</dbReference>
<evidence type="ECO:0000256" key="1">
    <source>
        <dbReference type="SAM" id="MobiDB-lite"/>
    </source>
</evidence>
<feature type="region of interest" description="Disordered" evidence="1">
    <location>
        <begin position="615"/>
        <end position="647"/>
    </location>
</feature>
<keyword evidence="3" id="KW-0675">Receptor</keyword>
<feature type="region of interest" description="Disordered" evidence="1">
    <location>
        <begin position="113"/>
        <end position="139"/>
    </location>
</feature>
<dbReference type="InterPro" id="IPR017884">
    <property type="entry name" value="SANT_dom"/>
</dbReference>
<evidence type="ECO:0000313" key="3">
    <source>
        <dbReference type="EMBL" id="QCD93647.1"/>
    </source>
</evidence>
<dbReference type="PANTHER" id="PTHR47340:SF1">
    <property type="entry name" value="DUPLICATED HOMEODOMAIN-LIKE SUPERFAMILY PROTEIN"/>
    <property type="match status" value="1"/>
</dbReference>
<name>A0A4D6LY78_VIGUN</name>
<dbReference type="SMART" id="SM00717">
    <property type="entry name" value="SANT"/>
    <property type="match status" value="1"/>
</dbReference>
<reference evidence="3 4" key="1">
    <citation type="submission" date="2019-04" db="EMBL/GenBank/DDBJ databases">
        <title>An improved genome assembly and genetic linkage map for asparagus bean, Vigna unguiculata ssp. sesquipedialis.</title>
        <authorList>
            <person name="Xia Q."/>
            <person name="Zhang R."/>
            <person name="Dong Y."/>
        </authorList>
    </citation>
    <scope>NUCLEOTIDE SEQUENCE [LARGE SCALE GENOMIC DNA]</scope>
    <source>
        <tissue evidence="3">Leaf</tissue>
    </source>
</reference>
<dbReference type="PROSITE" id="PS51293">
    <property type="entry name" value="SANT"/>
    <property type="match status" value="1"/>
</dbReference>
<feature type="region of interest" description="Disordered" evidence="1">
    <location>
        <begin position="1"/>
        <end position="45"/>
    </location>
</feature>
<organism evidence="3 4">
    <name type="scientific">Vigna unguiculata</name>
    <name type="common">Cowpea</name>
    <dbReference type="NCBI Taxonomy" id="3917"/>
    <lineage>
        <taxon>Eukaryota</taxon>
        <taxon>Viridiplantae</taxon>
        <taxon>Streptophyta</taxon>
        <taxon>Embryophyta</taxon>
        <taxon>Tracheophyta</taxon>
        <taxon>Spermatophyta</taxon>
        <taxon>Magnoliopsida</taxon>
        <taxon>eudicotyledons</taxon>
        <taxon>Gunneridae</taxon>
        <taxon>Pentapetalae</taxon>
        <taxon>rosids</taxon>
        <taxon>fabids</taxon>
        <taxon>Fabales</taxon>
        <taxon>Fabaceae</taxon>
        <taxon>Papilionoideae</taxon>
        <taxon>50 kb inversion clade</taxon>
        <taxon>NPAAA clade</taxon>
        <taxon>indigoferoid/millettioid clade</taxon>
        <taxon>Phaseoleae</taxon>
        <taxon>Vigna</taxon>
    </lineage>
</organism>
<dbReference type="Gene3D" id="1.10.10.60">
    <property type="entry name" value="Homeodomain-like"/>
    <property type="match status" value="1"/>
</dbReference>
<feature type="compositionally biased region" description="Basic and acidic residues" evidence="1">
    <location>
        <begin position="624"/>
        <end position="644"/>
    </location>
</feature>
<dbReference type="InterPro" id="IPR001005">
    <property type="entry name" value="SANT/Myb"/>
</dbReference>
<gene>
    <name evidence="3" type="ORF">DEO72_LG5g1723</name>
</gene>
<feature type="compositionally biased region" description="Polar residues" evidence="1">
    <location>
        <begin position="1226"/>
        <end position="1247"/>
    </location>
</feature>
<feature type="compositionally biased region" description="Polar residues" evidence="1">
    <location>
        <begin position="122"/>
        <end position="132"/>
    </location>
</feature>
<sequence>MALGLTPMSEPLNPLEIADPCLRTRTGGSGSGSNGRNTRAPRDPRPRFWENVRKEQLYNVLIPSSHIHSLNSWRKFPYGKQHYDKDHNKNNEGESSVLNPIKRWSHYERLYHGETGNEKDNNTNVLGKSSNNEIEESGKRRRLNWGEGLTKYEKKKREVEGLSVTSAAVAATPTSTSVACSFLSAGVGDVLHVKTATSDTNKVDILSTCVVKLVESADLSSSLGRSNAMTKVLIWKTMVSKVLEETQTQISSLENELKTIESESQSGHNPEASPIAPSDDENIEKMPLSPPNFDTEDTLCECETIISCNREIVKGSNAVFDKFCPKKCHKVMCSGSLSHENAAIKEKFAEKEWFGRFKEKVLITKYKALDHLWKKDMLLRSLRKNSPTSHSSNDCEWNRSFTRHRFPFPAGKKLSLVPTSEMINFTRQLLWESRNEVKKSMLKMPSLILDEKDKMISMFKSRNGVVEDPVAVEKERVMINPWTSEERKIYVEKFRVFGKDFRKIASFLDHKTTADCVEFYYKSHKLDCFEKDKKRKSSGNEKLSAKKIGVRRSGRERNLKVNVVSQKKMSEIPPKKRVIACTRKTRSGRLFLWRKHEVSKASIREDINTCRSNSKALATNNKNGDSRNLNHDQSQHVEDRDVSEPTKVLSTVSNESIIVQDIMKEGDETMKFVPTSKVVESLVNEVNVVGAKLDTNKNDESQPVEHGNVSTSMVSNECVTMHETMELEDEVRECVPAYEIAESPMIEVNTCKNEDQRNLNHDEFHLVEDRNASESTEVISMVSNESIVIQDILEEGDADTKFVPTSEVHILEPKLCTIRIEDERNLNHDESQLVEDGIVSESKETTTGMVSSDCIIMEDIVEVGDEVKKFVPTSEMVVNNVVEEKLVGDQRNLTLDESQLNEEGEVSEAMQIVSVVYDKCVVMQDTMDEGDEATKFVPTSVIVESPVNEVNVVEAEADTNEIDNQRNQNHDEFQTKEDGNVSESTEIINIVSGDGTISQNIMEEGDKVTESLVNEVNDPSDEVNVVEAKSDTNEMEVNVTNHDGFQPVEDKNVPESTEIISTVSSDYVIMQDIVEKGEKVSASETVEFAMNEVNVDRDANAKSHSNKNEEESNLKHEESQAVEHVSETTETISMDCNECIIMQNSVELEDEVTKLVFSSETVEPSQTHSAAEEDMLVSENTIATSVQEEITTLQPQDDSDKLHNPGISLEEPFERQVKADICCSSSSTASDLPQNIEQTDGPGSSDSEIAPTNGVVFKLFGKVMVVPSSPQKHELTVMENGETGEIEDFADEPVECSERPKRRVSEPKYLKDYFRFK</sequence>
<evidence type="ECO:0000259" key="2">
    <source>
        <dbReference type="PROSITE" id="PS51293"/>
    </source>
</evidence>
<dbReference type="SUPFAM" id="SSF46689">
    <property type="entry name" value="Homeodomain-like"/>
    <property type="match status" value="1"/>
</dbReference>
<dbReference type="InterPro" id="IPR009057">
    <property type="entry name" value="Homeodomain-like_sf"/>
</dbReference>
<dbReference type="Pfam" id="PF00249">
    <property type="entry name" value="Myb_DNA-binding"/>
    <property type="match status" value="1"/>
</dbReference>
<feature type="domain" description="SANT" evidence="2">
    <location>
        <begin position="477"/>
        <end position="528"/>
    </location>
</feature>
<accession>A0A4D6LY78</accession>
<dbReference type="EMBL" id="CP039349">
    <property type="protein sequence ID" value="QCD93647.1"/>
    <property type="molecule type" value="Genomic_DNA"/>
</dbReference>
<evidence type="ECO:0000313" key="4">
    <source>
        <dbReference type="Proteomes" id="UP000501690"/>
    </source>
</evidence>
<feature type="region of interest" description="Disordered" evidence="1">
    <location>
        <begin position="1095"/>
        <end position="1122"/>
    </location>
</feature>
<protein>
    <submittedName>
        <fullName evidence="3">Nuclear receptor co-repressor 1</fullName>
    </submittedName>
</protein>